<protein>
    <submittedName>
        <fullName evidence="4">Uncharacterized protein</fullName>
    </submittedName>
</protein>
<feature type="domain" description="Rv2175c C-terminal" evidence="2">
    <location>
        <begin position="119"/>
        <end position="174"/>
    </location>
</feature>
<feature type="compositionally biased region" description="Low complexity" evidence="1">
    <location>
        <begin position="26"/>
        <end position="40"/>
    </location>
</feature>
<dbReference type="Proteomes" id="UP000199375">
    <property type="component" value="Unassembled WGS sequence"/>
</dbReference>
<accession>A0A1C4VLM3</accession>
<gene>
    <name evidence="4" type="ORF">GA0070558_109182</name>
</gene>
<reference evidence="4 5" key="1">
    <citation type="submission" date="2016-06" db="EMBL/GenBank/DDBJ databases">
        <authorList>
            <person name="Kjaerup R.B."/>
            <person name="Dalgaard T.S."/>
            <person name="Juul-Madsen H.R."/>
        </authorList>
    </citation>
    <scope>NUCLEOTIDE SEQUENCE [LARGE SCALE GENOMIC DNA]</scope>
    <source>
        <strain evidence="4 5">DSM 45626</strain>
    </source>
</reference>
<dbReference type="EMBL" id="FMCW01000009">
    <property type="protein sequence ID" value="SCE84701.1"/>
    <property type="molecule type" value="Genomic_DNA"/>
</dbReference>
<dbReference type="Pfam" id="PF18367">
    <property type="entry name" value="Rv2175c_C"/>
    <property type="match status" value="1"/>
</dbReference>
<dbReference type="AlphaFoldDB" id="A0A1C4VLM3"/>
<name>A0A1C4VLM3_9ACTN</name>
<feature type="region of interest" description="Disordered" evidence="1">
    <location>
        <begin position="1"/>
        <end position="64"/>
    </location>
</feature>
<evidence type="ECO:0000259" key="2">
    <source>
        <dbReference type="Pfam" id="PF18367"/>
    </source>
</evidence>
<evidence type="ECO:0000313" key="5">
    <source>
        <dbReference type="Proteomes" id="UP000199375"/>
    </source>
</evidence>
<evidence type="ECO:0000313" key="4">
    <source>
        <dbReference type="EMBL" id="SCE84701.1"/>
    </source>
</evidence>
<sequence>MLQPDGRVPPAPRAWDRFRSPRRPLACGARGVPRAVRAGAWQGDRVTDSVPSGQAASGADLAGPSDPAGWLALPDVAERLDLSISKVHQMIRDRELLAVRRDGVRRVPADLVANRTVLKHLPGVLTLLADAGYDDEAALRWLYEPDDTLSGGTPAATLGGDHAREVKRRAQALGF</sequence>
<evidence type="ECO:0000259" key="3">
    <source>
        <dbReference type="Pfam" id="PF21531"/>
    </source>
</evidence>
<dbReference type="InterPro" id="IPR048576">
    <property type="entry name" value="Rv2175c_wHTH"/>
</dbReference>
<evidence type="ECO:0000256" key="1">
    <source>
        <dbReference type="SAM" id="MobiDB-lite"/>
    </source>
</evidence>
<dbReference type="Pfam" id="PF21531">
    <property type="entry name" value="Rv2175c_wHTH"/>
    <property type="match status" value="1"/>
</dbReference>
<proteinExistence type="predicted"/>
<dbReference type="GO" id="GO:0003677">
    <property type="term" value="F:DNA binding"/>
    <property type="evidence" value="ECO:0007669"/>
    <property type="project" value="InterPro"/>
</dbReference>
<organism evidence="4 5">
    <name type="scientific">Micromonospora haikouensis</name>
    <dbReference type="NCBI Taxonomy" id="686309"/>
    <lineage>
        <taxon>Bacteria</taxon>
        <taxon>Bacillati</taxon>
        <taxon>Actinomycetota</taxon>
        <taxon>Actinomycetes</taxon>
        <taxon>Micromonosporales</taxon>
        <taxon>Micromonosporaceae</taxon>
        <taxon>Micromonospora</taxon>
    </lineage>
</organism>
<dbReference type="InterPro" id="IPR041098">
    <property type="entry name" value="Rv2175c_C"/>
</dbReference>
<feature type="domain" description="DNA-binding protein Rv2175c wHTH" evidence="3">
    <location>
        <begin position="70"/>
        <end position="111"/>
    </location>
</feature>